<dbReference type="Pfam" id="PF00550">
    <property type="entry name" value="PP-binding"/>
    <property type="match status" value="1"/>
</dbReference>
<sequence>MRYSAQVCGIWADDLSKRYQAKAQHSKLLEAEAALGKEQFQEAELLALKAIETLGSDSQGEAKADACRSLVKALLAQGRQAEALAKAKDCEVQGSARAKVLLATAEASLGDQLKAMEAAQEARKAFADQGIKYMEVKALLAAAAIQMERGELDLAALDEGLQTAKEARELAIELKDKRLEAMCLTATIDGEGLLVSPDDALNAAEEALDLCLEVQDRSMEAFILCKMSEWNVRLRDFSRAISDAQDAVEIYREMDSPQELNALRLLLQLLLHLAEVREARLIASEALQRFRELGNRSAQIDIIEILVEVHLKSDNLQEAVSASKDGIRLCKEMSETTRQAALMLKLGRGRLNTGDAEKAVAIGEDAWTLLQEHSATKEKVECMQLLCEAKLRQDGAEEALGQVEESLIHFESGKDVYGAAVAAKLCAELQLKTNRFDEAKQNALKAKEAFRKARQKKEEAEALKLCSQVLWKKNEHKERKCAEARGMFRQFEAAEEDEVCCLYVQAENSARHAAEEAAQEGSVQPDKPASKKVRTALDESLKAAEAGLKILRFASLAQNPELHGELLCAKAQALTQQSRFDAALVCLDEAVLRFRELEDYQLEANALTLAANNLQFLNRGDEALEALEEAVVLYQHCMDDEGEVNAQKMLNKMLEKRRKPAQRTPDMPAAPTGPMGTPVWEQTEDAPVEAKAQTTATALKTGPALNMSSVTPEMIMGKVREVAAAVTGAESGELEIETPLMEAGMTSASAVLLRELLVKDLPGVNLPVTLAFDYPSISEMSEMIVGSMQAIAN</sequence>
<dbReference type="PANTHER" id="PTHR10098:SF108">
    <property type="entry name" value="TETRATRICOPEPTIDE REPEAT PROTEIN 28"/>
    <property type="match status" value="1"/>
</dbReference>
<protein>
    <submittedName>
        <fullName evidence="6">E3 ubiquitin-protein ligase HERC2</fullName>
    </submittedName>
</protein>
<dbReference type="SMART" id="SM00028">
    <property type="entry name" value="TPR"/>
    <property type="match status" value="4"/>
</dbReference>
<keyword evidence="8" id="KW-1185">Reference proteome</keyword>
<dbReference type="Proteomes" id="UP001642464">
    <property type="component" value="Unassembled WGS sequence"/>
</dbReference>
<name>A0ABP0NES4_9DINO</name>
<keyword evidence="2" id="KW-0597">Phosphoprotein</keyword>
<evidence type="ECO:0000313" key="6">
    <source>
        <dbReference type="EMBL" id="CAK9061597.1"/>
    </source>
</evidence>
<dbReference type="Gene3D" id="1.10.1200.10">
    <property type="entry name" value="ACP-like"/>
    <property type="match status" value="1"/>
</dbReference>
<dbReference type="InterPro" id="IPR011990">
    <property type="entry name" value="TPR-like_helical_dom_sf"/>
</dbReference>
<evidence type="ECO:0000256" key="3">
    <source>
        <dbReference type="SAM" id="Coils"/>
    </source>
</evidence>
<dbReference type="EMBL" id="CAXAMM010027803">
    <property type="protein sequence ID" value="CAK9061605.1"/>
    <property type="molecule type" value="Genomic_DNA"/>
</dbReference>
<dbReference type="InterPro" id="IPR009081">
    <property type="entry name" value="PP-bd_ACP"/>
</dbReference>
<gene>
    <name evidence="6" type="ORF">SCF082_LOCUS32242</name>
    <name evidence="7" type="ORF">SCF082_LOCUS32248</name>
</gene>
<feature type="coiled-coil region" evidence="3">
    <location>
        <begin position="422"/>
        <end position="463"/>
    </location>
</feature>
<keyword evidence="3" id="KW-0175">Coiled coil</keyword>
<dbReference type="PROSITE" id="PS50075">
    <property type="entry name" value="CARRIER"/>
    <property type="match status" value="1"/>
</dbReference>
<dbReference type="InterPro" id="IPR036736">
    <property type="entry name" value="ACP-like_sf"/>
</dbReference>
<feature type="region of interest" description="Disordered" evidence="4">
    <location>
        <begin position="657"/>
        <end position="677"/>
    </location>
</feature>
<dbReference type="SUPFAM" id="SSF48452">
    <property type="entry name" value="TPR-like"/>
    <property type="match status" value="2"/>
</dbReference>
<keyword evidence="1" id="KW-0596">Phosphopantetheine</keyword>
<proteinExistence type="predicted"/>
<dbReference type="SUPFAM" id="SSF47336">
    <property type="entry name" value="ACP-like"/>
    <property type="match status" value="1"/>
</dbReference>
<dbReference type="SMART" id="SM00823">
    <property type="entry name" value="PKS_PP"/>
    <property type="match status" value="1"/>
</dbReference>
<dbReference type="InterPro" id="IPR020806">
    <property type="entry name" value="PKS_PP-bd"/>
</dbReference>
<dbReference type="Gene3D" id="1.25.40.10">
    <property type="entry name" value="Tetratricopeptide repeat domain"/>
    <property type="match status" value="3"/>
</dbReference>
<comment type="caution">
    <text evidence="6">The sequence shown here is derived from an EMBL/GenBank/DDBJ whole genome shotgun (WGS) entry which is preliminary data.</text>
</comment>
<feature type="domain" description="Carrier" evidence="5">
    <location>
        <begin position="713"/>
        <end position="788"/>
    </location>
</feature>
<dbReference type="InterPro" id="IPR019734">
    <property type="entry name" value="TPR_rpt"/>
</dbReference>
<dbReference type="EMBL" id="CAXAMM010027781">
    <property type="protein sequence ID" value="CAK9061597.1"/>
    <property type="molecule type" value="Genomic_DNA"/>
</dbReference>
<evidence type="ECO:0000259" key="5">
    <source>
        <dbReference type="PROSITE" id="PS50075"/>
    </source>
</evidence>
<organism evidence="6 8">
    <name type="scientific">Durusdinium trenchii</name>
    <dbReference type="NCBI Taxonomy" id="1381693"/>
    <lineage>
        <taxon>Eukaryota</taxon>
        <taxon>Sar</taxon>
        <taxon>Alveolata</taxon>
        <taxon>Dinophyceae</taxon>
        <taxon>Suessiales</taxon>
        <taxon>Symbiodiniaceae</taxon>
        <taxon>Durusdinium</taxon>
    </lineage>
</organism>
<evidence type="ECO:0000313" key="7">
    <source>
        <dbReference type="EMBL" id="CAK9061605.1"/>
    </source>
</evidence>
<accession>A0ABP0NES4</accession>
<evidence type="ECO:0000256" key="4">
    <source>
        <dbReference type="SAM" id="MobiDB-lite"/>
    </source>
</evidence>
<evidence type="ECO:0000256" key="2">
    <source>
        <dbReference type="ARBA" id="ARBA00022553"/>
    </source>
</evidence>
<reference evidence="6 8" key="1">
    <citation type="submission" date="2024-02" db="EMBL/GenBank/DDBJ databases">
        <authorList>
            <person name="Chen Y."/>
            <person name="Shah S."/>
            <person name="Dougan E. K."/>
            <person name="Thang M."/>
            <person name="Chan C."/>
        </authorList>
    </citation>
    <scope>NUCLEOTIDE SEQUENCE [LARGE SCALE GENOMIC DNA]</scope>
</reference>
<evidence type="ECO:0000256" key="1">
    <source>
        <dbReference type="ARBA" id="ARBA00022450"/>
    </source>
</evidence>
<dbReference type="PANTHER" id="PTHR10098">
    <property type="entry name" value="RAPSYN-RELATED"/>
    <property type="match status" value="1"/>
</dbReference>
<evidence type="ECO:0000313" key="8">
    <source>
        <dbReference type="Proteomes" id="UP001642464"/>
    </source>
</evidence>